<dbReference type="EMBL" id="JAFIMR010000006">
    <property type="protein sequence ID" value="KAI1877488.1"/>
    <property type="molecule type" value="Genomic_DNA"/>
</dbReference>
<dbReference type="Proteomes" id="UP000829685">
    <property type="component" value="Unassembled WGS sequence"/>
</dbReference>
<accession>A0A9P9WSC5</accession>
<feature type="compositionally biased region" description="Basic and acidic residues" evidence="1">
    <location>
        <begin position="522"/>
        <end position="545"/>
    </location>
</feature>
<keyword evidence="3" id="KW-1185">Reference proteome</keyword>
<gene>
    <name evidence="2" type="ORF">JX265_003496</name>
</gene>
<organism evidence="2 3">
    <name type="scientific">Neoarthrinium moseri</name>
    <dbReference type="NCBI Taxonomy" id="1658444"/>
    <lineage>
        <taxon>Eukaryota</taxon>
        <taxon>Fungi</taxon>
        <taxon>Dikarya</taxon>
        <taxon>Ascomycota</taxon>
        <taxon>Pezizomycotina</taxon>
        <taxon>Sordariomycetes</taxon>
        <taxon>Xylariomycetidae</taxon>
        <taxon>Amphisphaeriales</taxon>
        <taxon>Apiosporaceae</taxon>
        <taxon>Neoarthrinium</taxon>
    </lineage>
</organism>
<evidence type="ECO:0000256" key="1">
    <source>
        <dbReference type="SAM" id="MobiDB-lite"/>
    </source>
</evidence>
<feature type="compositionally biased region" description="Polar residues" evidence="1">
    <location>
        <begin position="285"/>
        <end position="306"/>
    </location>
</feature>
<feature type="region of interest" description="Disordered" evidence="1">
    <location>
        <begin position="405"/>
        <end position="459"/>
    </location>
</feature>
<comment type="caution">
    <text evidence="2">The sequence shown here is derived from an EMBL/GenBank/DDBJ whole genome shotgun (WGS) entry which is preliminary data.</text>
</comment>
<proteinExistence type="predicted"/>
<feature type="region of interest" description="Disordered" evidence="1">
    <location>
        <begin position="220"/>
        <end position="306"/>
    </location>
</feature>
<feature type="region of interest" description="Disordered" evidence="1">
    <location>
        <begin position="512"/>
        <end position="545"/>
    </location>
</feature>
<feature type="compositionally biased region" description="Low complexity" evidence="1">
    <location>
        <begin position="405"/>
        <end position="416"/>
    </location>
</feature>
<reference evidence="2" key="1">
    <citation type="submission" date="2021-03" db="EMBL/GenBank/DDBJ databases">
        <title>Revisited historic fungal species revealed as producer of novel bioactive compounds through whole genome sequencing and comparative genomics.</title>
        <authorList>
            <person name="Vignolle G.A."/>
            <person name="Hochenegger N."/>
            <person name="Mach R.L."/>
            <person name="Mach-Aigner A.R."/>
            <person name="Javad Rahimi M."/>
            <person name="Salim K.A."/>
            <person name="Chan C.M."/>
            <person name="Lim L.B.L."/>
            <person name="Cai F."/>
            <person name="Druzhinina I.S."/>
            <person name="U'Ren J.M."/>
            <person name="Derntl C."/>
        </authorList>
    </citation>
    <scope>NUCLEOTIDE SEQUENCE</scope>
    <source>
        <strain evidence="2">TUCIM 5799</strain>
    </source>
</reference>
<feature type="region of interest" description="Disordered" evidence="1">
    <location>
        <begin position="1"/>
        <end position="97"/>
    </location>
</feature>
<feature type="compositionally biased region" description="Polar residues" evidence="1">
    <location>
        <begin position="431"/>
        <end position="444"/>
    </location>
</feature>
<dbReference type="AlphaFoldDB" id="A0A9P9WSC5"/>
<sequence length="570" mass="61500">MSTAPSFPQHAGRSPQLPRQQPGTRSSASRPPLRASPVVPSKRSDDDIQFISSNPVKRQKITEAKYHTKVTPPPALSNNQAQSPQTPPHQQTDSQLQQAIGEIDSHSILPVTGGCQDAGQDTVNTHGRRVSTGMVGLPSDFHDVGAGFGNRGVSLPFLENFVLNQPPRKYRPMSSPPLSPKQLPPTSSQFTLNNNVANREGIVGNYGIYSQANTSFSEEHSSNWPGFCSAPTSTPRQNSPTATNSPLTPTSTTSAVHPMNVDRTMSSMPPPSAPTSHQCEKPSDNLRQTPPAVQQSTLPPADASQASAAKQPCQLCVQMAQRATLARQQGTTMPMMSQRLLSTQAMPPMPSSPIPPYPHLHSQFMTMGPHNMQGYSHGYPHVMMPMNLGGFGGMLQLGGMTTAQQTTAHQHLSTTATPPPTPTKAGDANQAMPSTPTPGSNTCPGSFKPPATLIQPTYRKPSPNLIVDVAETCQEKFPFEEVARRHNTPVDKVIDVFAAIIQVPLLRSPTDRRRPGKLATSRVREYTRAKRDIQDERGAGGSKDEIVVRPLEIAQRLGPTEPLEDFSLPG</sequence>
<feature type="compositionally biased region" description="Low complexity" evidence="1">
    <location>
        <begin position="238"/>
        <end position="255"/>
    </location>
</feature>
<evidence type="ECO:0000313" key="3">
    <source>
        <dbReference type="Proteomes" id="UP000829685"/>
    </source>
</evidence>
<protein>
    <submittedName>
        <fullName evidence="2">Uncharacterized protein</fullName>
    </submittedName>
</protein>
<feature type="compositionally biased region" description="Polar residues" evidence="1">
    <location>
        <begin position="76"/>
        <end position="97"/>
    </location>
</feature>
<feature type="compositionally biased region" description="Low complexity" evidence="1">
    <location>
        <begin position="25"/>
        <end position="37"/>
    </location>
</feature>
<evidence type="ECO:0000313" key="2">
    <source>
        <dbReference type="EMBL" id="KAI1877488.1"/>
    </source>
</evidence>
<name>A0A9P9WSC5_9PEZI</name>